<dbReference type="EMBL" id="JABBNU010000005">
    <property type="protein sequence ID" value="NMM48697.1"/>
    <property type="molecule type" value="Genomic_DNA"/>
</dbReference>
<dbReference type="InterPro" id="IPR046714">
    <property type="entry name" value="DUF6787"/>
</dbReference>
<gene>
    <name evidence="3" type="ORF">HH304_09825</name>
</gene>
<keyword evidence="1" id="KW-0472">Membrane</keyword>
<organism evidence="3 4">
    <name type="scientific">Marinigracilibium pacificum</name>
    <dbReference type="NCBI Taxonomy" id="2729599"/>
    <lineage>
        <taxon>Bacteria</taxon>
        <taxon>Pseudomonadati</taxon>
        <taxon>Bacteroidota</taxon>
        <taxon>Cytophagia</taxon>
        <taxon>Cytophagales</taxon>
        <taxon>Flammeovirgaceae</taxon>
        <taxon>Marinigracilibium</taxon>
    </lineage>
</organism>
<accession>A0A848IWI9</accession>
<keyword evidence="1" id="KW-0812">Transmembrane</keyword>
<sequence>MKWYEKLQKRWNLKSGKQVAIVLIVFALTGSTAVSLKMFILEAAGMGHDTSPWIKFPFVIIMTFMIYQVLLLVYAFIFGQFKFFWEFEKKMFRRFGGKSNKNKKTDE</sequence>
<evidence type="ECO:0000313" key="4">
    <source>
        <dbReference type="Proteomes" id="UP000559010"/>
    </source>
</evidence>
<evidence type="ECO:0000256" key="1">
    <source>
        <dbReference type="SAM" id="Phobius"/>
    </source>
</evidence>
<reference evidence="3 4" key="1">
    <citation type="submission" date="2020-04" db="EMBL/GenBank/DDBJ databases">
        <title>Flammeovirgaceae bacterium KN852 isolated from deep sea.</title>
        <authorList>
            <person name="Zhang D.-C."/>
        </authorList>
    </citation>
    <scope>NUCLEOTIDE SEQUENCE [LARGE SCALE GENOMIC DNA]</scope>
    <source>
        <strain evidence="3 4">KN852</strain>
    </source>
</reference>
<proteinExistence type="predicted"/>
<keyword evidence="4" id="KW-1185">Reference proteome</keyword>
<dbReference type="GO" id="GO:0016740">
    <property type="term" value="F:transferase activity"/>
    <property type="evidence" value="ECO:0007669"/>
    <property type="project" value="UniProtKB-KW"/>
</dbReference>
<comment type="caution">
    <text evidence="3">The sequence shown here is derived from an EMBL/GenBank/DDBJ whole genome shotgun (WGS) entry which is preliminary data.</text>
</comment>
<feature type="domain" description="DUF6787" evidence="2">
    <location>
        <begin position="21"/>
        <end position="97"/>
    </location>
</feature>
<evidence type="ECO:0000313" key="3">
    <source>
        <dbReference type="EMBL" id="NMM48697.1"/>
    </source>
</evidence>
<dbReference type="AlphaFoldDB" id="A0A848IWI9"/>
<feature type="transmembrane region" description="Helical" evidence="1">
    <location>
        <begin position="20"/>
        <end position="40"/>
    </location>
</feature>
<dbReference type="Pfam" id="PF20584">
    <property type="entry name" value="DUF6787"/>
    <property type="match status" value="1"/>
</dbReference>
<evidence type="ECO:0000259" key="2">
    <source>
        <dbReference type="Pfam" id="PF20584"/>
    </source>
</evidence>
<keyword evidence="1" id="KW-1133">Transmembrane helix</keyword>
<protein>
    <submittedName>
        <fullName evidence="3">Diacylglyceryl transferase</fullName>
    </submittedName>
</protein>
<keyword evidence="3" id="KW-0808">Transferase</keyword>
<feature type="transmembrane region" description="Helical" evidence="1">
    <location>
        <begin position="60"/>
        <end position="85"/>
    </location>
</feature>
<name>A0A848IWI9_9BACT</name>
<dbReference type="Proteomes" id="UP000559010">
    <property type="component" value="Unassembled WGS sequence"/>
</dbReference>
<dbReference type="RefSeq" id="WP_169680870.1">
    <property type="nucleotide sequence ID" value="NZ_JABBNU010000005.1"/>
</dbReference>